<keyword evidence="3" id="KW-1185">Reference proteome</keyword>
<dbReference type="AlphaFoldDB" id="A0A974Y0H5"/>
<name>A0A974Y0H5_9GAMM</name>
<dbReference type="RefSeq" id="WP_200614834.1">
    <property type="nucleotide sequence ID" value="NZ_CP071518.1"/>
</dbReference>
<dbReference type="EMBL" id="CP071518">
    <property type="protein sequence ID" value="QSX79161.1"/>
    <property type="molecule type" value="Genomic_DNA"/>
</dbReference>
<evidence type="ECO:0000313" key="2">
    <source>
        <dbReference type="EMBL" id="QSX79161.1"/>
    </source>
</evidence>
<accession>A0A974Y0H5</accession>
<keyword evidence="1" id="KW-1133">Transmembrane helix</keyword>
<organism evidence="2 3">
    <name type="scientific">Agrilutibacter solisilvae</name>
    <dbReference type="NCBI Taxonomy" id="2763317"/>
    <lineage>
        <taxon>Bacteria</taxon>
        <taxon>Pseudomonadati</taxon>
        <taxon>Pseudomonadota</taxon>
        <taxon>Gammaproteobacteria</taxon>
        <taxon>Lysobacterales</taxon>
        <taxon>Lysobacteraceae</taxon>
        <taxon>Agrilutibacter</taxon>
    </lineage>
</organism>
<evidence type="ECO:0000256" key="1">
    <source>
        <dbReference type="SAM" id="Phobius"/>
    </source>
</evidence>
<gene>
    <name evidence="2" type="ORF">I8J32_004510</name>
</gene>
<sequence>MHWLYLLLSIAALAAAFNTSGGLMAICLLAGLAFLLAFVLKLAAERVGSRSRDEHMILDPEELRRFREQAEARKLAAAQQSDPPR</sequence>
<keyword evidence="1" id="KW-0812">Transmembrane</keyword>
<feature type="transmembrane region" description="Helical" evidence="1">
    <location>
        <begin position="24"/>
        <end position="44"/>
    </location>
</feature>
<evidence type="ECO:0000313" key="3">
    <source>
        <dbReference type="Proteomes" id="UP000639274"/>
    </source>
</evidence>
<dbReference type="KEGG" id="lsf:I8J32_004510"/>
<proteinExistence type="predicted"/>
<reference evidence="2 3" key="1">
    <citation type="submission" date="2021-03" db="EMBL/GenBank/DDBJ databases">
        <title>Lysobacter sp. nov. isolated from soil of gangwondo yeongwol, south Korea.</title>
        <authorList>
            <person name="Kim K.R."/>
            <person name="Kim K.H."/>
            <person name="Jeon C.O."/>
        </authorList>
    </citation>
    <scope>NUCLEOTIDE SEQUENCE [LARGE SCALE GENOMIC DNA]</scope>
    <source>
        <strain evidence="2 3">R19</strain>
    </source>
</reference>
<dbReference type="Proteomes" id="UP000639274">
    <property type="component" value="Chromosome"/>
</dbReference>
<keyword evidence="1" id="KW-0472">Membrane</keyword>
<protein>
    <submittedName>
        <fullName evidence="2">Uncharacterized protein</fullName>
    </submittedName>
</protein>